<dbReference type="Proteomes" id="UP000530660">
    <property type="component" value="Unassembled WGS sequence"/>
</dbReference>
<feature type="compositionally biased region" description="Polar residues" evidence="1">
    <location>
        <begin position="488"/>
        <end position="515"/>
    </location>
</feature>
<dbReference type="EMBL" id="VWRR01000013">
    <property type="protein sequence ID" value="KAF6001776.1"/>
    <property type="molecule type" value="Genomic_DNA"/>
</dbReference>
<organism evidence="2 3">
    <name type="scientific">Cyanidiococcus yangmingshanensis</name>
    <dbReference type="NCBI Taxonomy" id="2690220"/>
    <lineage>
        <taxon>Eukaryota</taxon>
        <taxon>Rhodophyta</taxon>
        <taxon>Bangiophyceae</taxon>
        <taxon>Cyanidiales</taxon>
        <taxon>Cyanidiaceae</taxon>
        <taxon>Cyanidiococcus</taxon>
    </lineage>
</organism>
<gene>
    <name evidence="2" type="ORF">F1559_003219</name>
</gene>
<comment type="caution">
    <text evidence="2">The sequence shown here is derived from an EMBL/GenBank/DDBJ whole genome shotgun (WGS) entry which is preliminary data.</text>
</comment>
<evidence type="ECO:0000313" key="3">
    <source>
        <dbReference type="Proteomes" id="UP000530660"/>
    </source>
</evidence>
<feature type="region of interest" description="Disordered" evidence="1">
    <location>
        <begin position="483"/>
        <end position="515"/>
    </location>
</feature>
<reference evidence="2 3" key="1">
    <citation type="journal article" date="2020" name="J. Phycol.">
        <title>Comparative genome analysis reveals Cyanidiococcus gen. nov., a new extremophilic red algal genus sister to Cyanidioschyzon (Cyanidioschyzonaceae, Rhodophyta).</title>
        <authorList>
            <person name="Liu S.-L."/>
            <person name="Chiang Y.-R."/>
            <person name="Yoon H.S."/>
            <person name="Fu H.-Y."/>
        </authorList>
    </citation>
    <scope>NUCLEOTIDE SEQUENCE [LARGE SCALE GENOMIC DNA]</scope>
    <source>
        <strain evidence="2 3">THAL066</strain>
    </source>
</reference>
<protein>
    <submittedName>
        <fullName evidence="2">Uncharacterized protein</fullName>
    </submittedName>
</protein>
<evidence type="ECO:0000256" key="1">
    <source>
        <dbReference type="SAM" id="MobiDB-lite"/>
    </source>
</evidence>
<accession>A0A7J7IF93</accession>
<name>A0A7J7IF93_9RHOD</name>
<sequence>MGDSVNGCGADSGGCKLGLAGTHRAIELSEQRPCQAVNPTFEGQSRVSVAGDAAPLERCLSRTSFDSFYTSGLDGDLRRSSRKSSLVLSKGSLSNCGSSCLGSGLAMAEDAAGASRFAQQSPSFRGRPRGSNTLSDAEESVLRKLLAPGKNCPSLRRFVQQVKTLDCALDGQFQQIDGCCPQGWTFADAVAGFTACVETGREWSWQSQLVSWLVDLGVTLGLSPSVVEYAFFIMRRVFMEDIESLKDRSGFVVWDEAKPSALEDRLLSGATRCSLETLQHIGGAALHLAASRFGTPSEVLTEALLEILAVDRHRLEHFEAMLRQQFQWPKKPVGLDSYIVRVCEFLRERRHELHRNANRSDLGESTGQLVEGDRLLIDACLRMLHQSRTVATRIYLTMEPKGKQAPTPPSRLDTGLGIHMDSPSLEVAKSSWGSRFGKNGLENDDGTKDAIHQRWRSAIHPRYFCTALLLLIGQILQNLDRGEGETPLGTNGSEQDSCSVEQEHGSQSAGEQFSNVQPISWPEVDEGTEYQSPCATLNQLIAVLLPTDEFGLRQVWRCLAALQETDLRDMLEAARRGATSQPLAVAQSAYSEQVEALGNGQSQTAPNSLDMPTHWIANADVNTGACRATDVESDEWMIRRFRRRISGLNPSS</sequence>
<dbReference type="AlphaFoldDB" id="A0A7J7IF93"/>
<keyword evidence="3" id="KW-1185">Reference proteome</keyword>
<proteinExistence type="predicted"/>
<dbReference type="OrthoDB" id="10620524at2759"/>
<evidence type="ECO:0000313" key="2">
    <source>
        <dbReference type="EMBL" id="KAF6001776.1"/>
    </source>
</evidence>